<name>A0A0V0GMX8_SOLCH</name>
<dbReference type="EMBL" id="GEDG01035275">
    <property type="protein sequence ID" value="JAP09299.1"/>
    <property type="molecule type" value="Transcribed_RNA"/>
</dbReference>
<dbReference type="AlphaFoldDB" id="A0A0V0GMX8"/>
<reference evidence="1" key="1">
    <citation type="submission" date="2015-12" db="EMBL/GenBank/DDBJ databases">
        <title>Gene expression during late stages of embryo sac development: a critical building block for successful pollen-pistil interactions.</title>
        <authorList>
            <person name="Liu Y."/>
            <person name="Joly V."/>
            <person name="Sabar M."/>
            <person name="Matton D.P."/>
        </authorList>
    </citation>
    <scope>NUCLEOTIDE SEQUENCE</scope>
</reference>
<organism evidence="1">
    <name type="scientific">Solanum chacoense</name>
    <name type="common">Chaco potato</name>
    <dbReference type="NCBI Taxonomy" id="4108"/>
    <lineage>
        <taxon>Eukaryota</taxon>
        <taxon>Viridiplantae</taxon>
        <taxon>Streptophyta</taxon>
        <taxon>Embryophyta</taxon>
        <taxon>Tracheophyta</taxon>
        <taxon>Spermatophyta</taxon>
        <taxon>Magnoliopsida</taxon>
        <taxon>eudicotyledons</taxon>
        <taxon>Gunneridae</taxon>
        <taxon>Pentapetalae</taxon>
        <taxon>asterids</taxon>
        <taxon>lamiids</taxon>
        <taxon>Solanales</taxon>
        <taxon>Solanaceae</taxon>
        <taxon>Solanoideae</taxon>
        <taxon>Solaneae</taxon>
        <taxon>Solanum</taxon>
    </lineage>
</organism>
<sequence>MPSFGVLPIIEKKCITLVGSWDTITSPISLGGLGLHKAADKNTTQLTCLTCRILSHPHSIWAKVFADKYKPNTSKSSHLFIWKNILKGNRICS</sequence>
<accession>A0A0V0GMX8</accession>
<proteinExistence type="predicted"/>
<evidence type="ECO:0000313" key="1">
    <source>
        <dbReference type="EMBL" id="JAP09299.1"/>
    </source>
</evidence>
<protein>
    <submittedName>
        <fullName evidence="1">Putative ovule protein</fullName>
    </submittedName>
</protein>